<reference evidence="6" key="1">
    <citation type="journal article" date="2024" name="Gigascience">
        <title>Chromosome-level genome of the poultry shaft louse Menopon gallinae provides insight into the host-switching and adaptive evolution of parasitic lice.</title>
        <authorList>
            <person name="Xu Y."/>
            <person name="Ma L."/>
            <person name="Liu S."/>
            <person name="Liang Y."/>
            <person name="Liu Q."/>
            <person name="He Z."/>
            <person name="Tian L."/>
            <person name="Duan Y."/>
            <person name="Cai W."/>
            <person name="Li H."/>
            <person name="Song F."/>
        </authorList>
    </citation>
    <scope>NUCLEOTIDE SEQUENCE</scope>
    <source>
        <strain evidence="6">Cailab_2023a</strain>
    </source>
</reference>
<dbReference type="PANTHER" id="PTHR21402">
    <property type="entry name" value="GAMETOCYTE SPECIFIC FACTOR 1-RELATED"/>
    <property type="match status" value="1"/>
</dbReference>
<feature type="region of interest" description="Disordered" evidence="4">
    <location>
        <begin position="119"/>
        <end position="166"/>
    </location>
</feature>
<dbReference type="PANTHER" id="PTHR21402:SF5">
    <property type="entry name" value="GAMETOCYTE SPECIFIC FACTOR 1"/>
    <property type="match status" value="1"/>
</dbReference>
<evidence type="ECO:0000313" key="6">
    <source>
        <dbReference type="EMBL" id="KAL0273987.1"/>
    </source>
</evidence>
<sequence>MLYNDVQCDFVCCPFEKSHVIRRHRLPYHLQKCKKNHPDVKLDACSYNFSHLISKTDLVEHLESCPSKCWIESGRYNKVDDGVCEKKIQESGLLVGETEEEEARSSFFVGENFSSRKLNSEVINRGENETGSSSENTISGSERFHDERLTPLPLPKTTSKAFRLKK</sequence>
<keyword evidence="2" id="KW-0863">Zinc-finger</keyword>
<comment type="caution">
    <text evidence="6">The sequence shown here is derived from an EMBL/GenBank/DDBJ whole genome shotgun (WGS) entry which is preliminary data.</text>
</comment>
<dbReference type="InterPro" id="IPR051591">
    <property type="entry name" value="UPF0224_FAM112_RNA_Proc"/>
</dbReference>
<proteinExistence type="predicted"/>
<evidence type="ECO:0000256" key="4">
    <source>
        <dbReference type="SAM" id="MobiDB-lite"/>
    </source>
</evidence>
<feature type="domain" description="CHHC U11-48K-type" evidence="5">
    <location>
        <begin position="10"/>
        <end position="37"/>
    </location>
</feature>
<feature type="compositionally biased region" description="Polar residues" evidence="4">
    <location>
        <begin position="129"/>
        <end position="140"/>
    </location>
</feature>
<keyword evidence="1" id="KW-0479">Metal-binding</keyword>
<accession>A0AAW2HVI0</accession>
<protein>
    <recommendedName>
        <fullName evidence="5">CHHC U11-48K-type domain-containing protein</fullName>
    </recommendedName>
</protein>
<gene>
    <name evidence="6" type="ORF">PYX00_006533</name>
</gene>
<dbReference type="AlphaFoldDB" id="A0AAW2HVI0"/>
<name>A0AAW2HVI0_9NEOP</name>
<dbReference type="PROSITE" id="PS51800">
    <property type="entry name" value="ZF_CHHC_U11_48K"/>
    <property type="match status" value="1"/>
</dbReference>
<dbReference type="InterPro" id="IPR022776">
    <property type="entry name" value="TRM13/UPF0224_CHHC_Znf_dom"/>
</dbReference>
<evidence type="ECO:0000256" key="3">
    <source>
        <dbReference type="ARBA" id="ARBA00022833"/>
    </source>
</evidence>
<keyword evidence="3" id="KW-0862">Zinc</keyword>
<evidence type="ECO:0000259" key="5">
    <source>
        <dbReference type="PROSITE" id="PS51800"/>
    </source>
</evidence>
<dbReference type="Pfam" id="PF05253">
    <property type="entry name" value="zf-U11-48K"/>
    <property type="match status" value="1"/>
</dbReference>
<dbReference type="GO" id="GO:0008270">
    <property type="term" value="F:zinc ion binding"/>
    <property type="evidence" value="ECO:0007669"/>
    <property type="project" value="UniProtKB-KW"/>
</dbReference>
<evidence type="ECO:0000256" key="1">
    <source>
        <dbReference type="ARBA" id="ARBA00022723"/>
    </source>
</evidence>
<dbReference type="InterPro" id="IPR036236">
    <property type="entry name" value="Znf_C2H2_sf"/>
</dbReference>
<evidence type="ECO:0000256" key="2">
    <source>
        <dbReference type="ARBA" id="ARBA00022771"/>
    </source>
</evidence>
<dbReference type="SUPFAM" id="SSF57667">
    <property type="entry name" value="beta-beta-alpha zinc fingers"/>
    <property type="match status" value="1"/>
</dbReference>
<organism evidence="6">
    <name type="scientific">Menopon gallinae</name>
    <name type="common">poultry shaft louse</name>
    <dbReference type="NCBI Taxonomy" id="328185"/>
    <lineage>
        <taxon>Eukaryota</taxon>
        <taxon>Metazoa</taxon>
        <taxon>Ecdysozoa</taxon>
        <taxon>Arthropoda</taxon>
        <taxon>Hexapoda</taxon>
        <taxon>Insecta</taxon>
        <taxon>Pterygota</taxon>
        <taxon>Neoptera</taxon>
        <taxon>Paraneoptera</taxon>
        <taxon>Psocodea</taxon>
        <taxon>Troctomorpha</taxon>
        <taxon>Phthiraptera</taxon>
        <taxon>Amblycera</taxon>
        <taxon>Menoponidae</taxon>
        <taxon>Menopon</taxon>
    </lineage>
</organism>
<dbReference type="EMBL" id="JARGDH010000003">
    <property type="protein sequence ID" value="KAL0273987.1"/>
    <property type="molecule type" value="Genomic_DNA"/>
</dbReference>